<feature type="binding site" evidence="3">
    <location>
        <begin position="97"/>
        <end position="99"/>
    </location>
    <ligand>
        <name>substrate</name>
    </ligand>
</feature>
<dbReference type="GO" id="GO:0006106">
    <property type="term" value="P:fumarate metabolic process"/>
    <property type="evidence" value="ECO:0007669"/>
    <property type="project" value="InterPro"/>
</dbReference>
<feature type="binding site" description="in site B" evidence="3">
    <location>
        <begin position="128"/>
        <end position="131"/>
    </location>
    <ligand>
        <name>substrate</name>
    </ligand>
</feature>
<reference evidence="6 7" key="1">
    <citation type="submission" date="2016-02" db="EMBL/GenBank/DDBJ databases">
        <authorList>
            <person name="Wen L."/>
            <person name="He K."/>
            <person name="Yang H."/>
        </authorList>
    </citation>
    <scope>NUCLEOTIDE SEQUENCE [LARGE SCALE GENOMIC DNA]</scope>
    <source>
        <strain evidence="6">ShG14-8</strain>
    </source>
</reference>
<dbReference type="GO" id="GO:0006099">
    <property type="term" value="P:tricarboxylic acid cycle"/>
    <property type="evidence" value="ECO:0007669"/>
    <property type="project" value="UniProtKB-UniRule"/>
</dbReference>
<evidence type="ECO:0000259" key="4">
    <source>
        <dbReference type="Pfam" id="PF00206"/>
    </source>
</evidence>
<dbReference type="GO" id="GO:0005737">
    <property type="term" value="C:cytoplasm"/>
    <property type="evidence" value="ECO:0007669"/>
    <property type="project" value="UniProtKB-SubCell"/>
</dbReference>
<dbReference type="PANTHER" id="PTHR11444">
    <property type="entry name" value="ASPARTATEAMMONIA/ARGININOSUCCINATE/ADENYLOSUCCINATE LYASE"/>
    <property type="match status" value="1"/>
</dbReference>
<dbReference type="InterPro" id="IPR008948">
    <property type="entry name" value="L-Aspartase-like"/>
</dbReference>
<dbReference type="NCBIfam" id="NF008909">
    <property type="entry name" value="PRK12273.1"/>
    <property type="match status" value="1"/>
</dbReference>
<dbReference type="GO" id="GO:0004333">
    <property type="term" value="F:fumarate hydratase activity"/>
    <property type="evidence" value="ECO:0007669"/>
    <property type="project" value="UniProtKB-UniRule"/>
</dbReference>
<sequence>MTTRTERDSFGPIEVPADQLWGAQTQRSLQYFHISSERMPSEIVMALAGIKRACALVNRDLGLLDQDKASAIMQAADEVLAGQHDSEFPLSVWQTGSGTQSNMNVNEVLANRASELLGGARGAARKIHPNDEVNFGQSSNDIFPTAMHLAAVTGIHNKLLPALRTLRATLQMKSDAFSDIVKIGRTHLQDATPLTLGQEFSGYVAQLDQAEKLLVAALAPLYELAAGGTAVGTGLNTHAEFGTRVAAELARSTGLPFCSAANKFAALAAHDALVAAHGALKTLAVALMKIANDVRWLSSGPRSGLGEISIPENEPGSSIMPGKVNPTQCEALTMLCCQVFGNDVAITVGGASGNFELNVFKPLIAHNFSHSLRLLADGMASFEEHCVRGIKANRGRVAELMERSLMLVTALTPHIGYDRAAEIAKRAHHDGSTLKQAALALGYVTEQDFEHWVRPEDMVHPGKNEL</sequence>
<comment type="caution">
    <text evidence="6">The sequence shown here is derived from an EMBL/GenBank/DDBJ whole genome shotgun (WGS) entry which is preliminary data.</text>
</comment>
<evidence type="ECO:0000256" key="1">
    <source>
        <dbReference type="ARBA" id="ARBA00009084"/>
    </source>
</evidence>
<dbReference type="Gene3D" id="1.10.40.30">
    <property type="entry name" value="Fumarase/aspartase (C-terminal domain)"/>
    <property type="match status" value="1"/>
</dbReference>
<feature type="binding site" evidence="3">
    <location>
        <begin position="323"/>
        <end position="325"/>
    </location>
    <ligand>
        <name>substrate</name>
    </ligand>
</feature>
<comment type="similarity">
    <text evidence="1 3">Belongs to the class-II fumarase/aspartase family. Fumarase subfamily.</text>
</comment>
<dbReference type="Pfam" id="PF10415">
    <property type="entry name" value="FumaraseC_C"/>
    <property type="match status" value="1"/>
</dbReference>
<feature type="domain" description="Fumarase C C-terminal" evidence="5">
    <location>
        <begin position="407"/>
        <end position="460"/>
    </location>
</feature>
<dbReference type="PRINTS" id="PR00145">
    <property type="entry name" value="ARGSUCLYASE"/>
</dbReference>
<feature type="site" description="Important for catalytic activity" evidence="3">
    <location>
        <position position="330"/>
    </location>
</feature>
<dbReference type="InterPro" id="IPR022761">
    <property type="entry name" value="Fumarate_lyase_N"/>
</dbReference>
<dbReference type="InterPro" id="IPR000362">
    <property type="entry name" value="Fumarate_lyase_fam"/>
</dbReference>
<feature type="active site" evidence="3">
    <location>
        <position position="317"/>
    </location>
</feature>
<dbReference type="Gene3D" id="1.20.200.10">
    <property type="entry name" value="Fumarase/aspartase (Central domain)"/>
    <property type="match status" value="1"/>
</dbReference>
<accession>A0A139BVS4</accession>
<protein>
    <recommendedName>
        <fullName evidence="3">Fumarate hydratase class II</fullName>
        <shortName evidence="3">Fumarase C</shortName>
        <ecNumber evidence="3">4.2.1.2</ecNumber>
    </recommendedName>
    <alternativeName>
        <fullName evidence="3">Aerobic fumarase</fullName>
    </alternativeName>
    <alternativeName>
        <fullName evidence="3">Iron-independent fumarase</fullName>
    </alternativeName>
</protein>
<feature type="binding site" evidence="3">
    <location>
        <begin position="138"/>
        <end position="140"/>
    </location>
    <ligand>
        <name>substrate</name>
    </ligand>
</feature>
<dbReference type="UniPathway" id="UPA00223">
    <property type="reaction ID" value="UER01007"/>
</dbReference>
<comment type="catalytic activity">
    <reaction evidence="3">
        <text>(S)-malate = fumarate + H2O</text>
        <dbReference type="Rhea" id="RHEA:12460"/>
        <dbReference type="ChEBI" id="CHEBI:15377"/>
        <dbReference type="ChEBI" id="CHEBI:15589"/>
        <dbReference type="ChEBI" id="CHEBI:29806"/>
        <dbReference type="EC" id="4.2.1.2"/>
    </reaction>
</comment>
<dbReference type="HAMAP" id="MF_00743">
    <property type="entry name" value="FumaraseC"/>
    <property type="match status" value="1"/>
</dbReference>
<dbReference type="EMBL" id="LSLI01000012">
    <property type="protein sequence ID" value="KXS33079.1"/>
    <property type="molecule type" value="Genomic_DNA"/>
</dbReference>
<feature type="binding site" evidence="3">
    <location>
        <position position="318"/>
    </location>
    <ligand>
        <name>substrate</name>
    </ligand>
</feature>
<dbReference type="PATRIC" id="fig|1796491.3.peg.910"/>
<dbReference type="CDD" id="cd01362">
    <property type="entry name" value="Fumarase_classII"/>
    <property type="match status" value="1"/>
</dbReference>
<dbReference type="InterPro" id="IPR020557">
    <property type="entry name" value="Fumarate_lyase_CS"/>
</dbReference>
<dbReference type="EC" id="4.2.1.2" evidence="3"/>
<dbReference type="InterPro" id="IPR005677">
    <property type="entry name" value="Fum_hydII"/>
</dbReference>
<comment type="subcellular location">
    <subcellularLocation>
        <location evidence="3">Cytoplasm</location>
    </subcellularLocation>
</comment>
<dbReference type="Proteomes" id="UP000070578">
    <property type="component" value="Unassembled WGS sequence"/>
</dbReference>
<reference evidence="6 7" key="2">
    <citation type="submission" date="2016-03" db="EMBL/GenBank/DDBJ databases">
        <title>New uncultured bacterium of the family Gallionellaceae from acid mine drainage: description and reconstruction of genome based on metagenomic analysis of microbial community.</title>
        <authorList>
            <person name="Kadnikov V."/>
            <person name="Ivasenko D."/>
            <person name="Beletsky A."/>
            <person name="Mardanov A."/>
            <person name="Danilova E."/>
            <person name="Pimenov N."/>
            <person name="Karnachuk O."/>
            <person name="Ravin N."/>
        </authorList>
    </citation>
    <scope>NUCLEOTIDE SEQUENCE [LARGE SCALE GENOMIC DNA]</scope>
    <source>
        <strain evidence="6">ShG14-8</strain>
    </source>
</reference>
<evidence type="ECO:0000313" key="6">
    <source>
        <dbReference type="EMBL" id="KXS33079.1"/>
    </source>
</evidence>
<gene>
    <name evidence="3" type="primary">fumC</name>
    <name evidence="6" type="ORF">AWT59_0835</name>
</gene>
<comment type="function">
    <text evidence="3">Involved in the TCA cycle. Catalyzes the stereospecific interconversion of fumarate to L-malate.</text>
</comment>
<evidence type="ECO:0000256" key="3">
    <source>
        <dbReference type="HAMAP-Rule" id="MF_00743"/>
    </source>
</evidence>
<dbReference type="FunFam" id="1.10.40.30:FF:000002">
    <property type="entry name" value="Fumarate hydratase class II"/>
    <property type="match status" value="1"/>
</dbReference>
<keyword evidence="2 3" id="KW-0456">Lyase</keyword>
<dbReference type="PROSITE" id="PS00163">
    <property type="entry name" value="FUMARATE_LYASES"/>
    <property type="match status" value="1"/>
</dbReference>
<comment type="subunit">
    <text evidence="3">Homotetramer.</text>
</comment>
<dbReference type="Gene3D" id="1.10.275.10">
    <property type="entry name" value="Fumarase/aspartase (N-terminal domain)"/>
    <property type="match status" value="1"/>
</dbReference>
<dbReference type="NCBIfam" id="TIGR00979">
    <property type="entry name" value="fumC_II"/>
    <property type="match status" value="1"/>
</dbReference>
<organism evidence="6 7">
    <name type="scientific">Candidatus Gallionella acididurans</name>
    <dbReference type="NCBI Taxonomy" id="1796491"/>
    <lineage>
        <taxon>Bacteria</taxon>
        <taxon>Pseudomonadati</taxon>
        <taxon>Pseudomonadota</taxon>
        <taxon>Betaproteobacteria</taxon>
        <taxon>Nitrosomonadales</taxon>
        <taxon>Gallionellaceae</taxon>
        <taxon>Gallionella</taxon>
    </lineage>
</organism>
<feature type="active site" description="Proton donor/acceptor" evidence="3">
    <location>
        <position position="187"/>
    </location>
</feature>
<dbReference type="PRINTS" id="PR00149">
    <property type="entry name" value="FUMRATELYASE"/>
</dbReference>
<proteinExistence type="inferred from homology"/>
<keyword evidence="3" id="KW-0963">Cytoplasm</keyword>
<dbReference type="AlphaFoldDB" id="A0A139BVS4"/>
<evidence type="ECO:0000259" key="5">
    <source>
        <dbReference type="Pfam" id="PF10415"/>
    </source>
</evidence>
<keyword evidence="3" id="KW-0816">Tricarboxylic acid cycle</keyword>
<dbReference type="Pfam" id="PF00206">
    <property type="entry name" value="Lyase_1"/>
    <property type="match status" value="1"/>
</dbReference>
<comment type="pathway">
    <text evidence="3">Carbohydrate metabolism; tricarboxylic acid cycle; (S)-malate from fumarate: step 1/1.</text>
</comment>
<dbReference type="InterPro" id="IPR024083">
    <property type="entry name" value="Fumarase/histidase_N"/>
</dbReference>
<dbReference type="SUPFAM" id="SSF48557">
    <property type="entry name" value="L-aspartase-like"/>
    <property type="match status" value="1"/>
</dbReference>
<comment type="miscellaneous">
    <text evidence="3">There are 2 substrate-binding sites: the catalytic A site, and the non-catalytic B site that may play a role in the transfer of substrate or product between the active site and the solvent. Alternatively, the B site may bind allosteric effectors.</text>
</comment>
<dbReference type="FunFam" id="1.20.200.10:FF:000001">
    <property type="entry name" value="Fumarate hydratase, mitochondrial"/>
    <property type="match status" value="1"/>
</dbReference>
<dbReference type="FunFam" id="1.10.275.10:FF:000001">
    <property type="entry name" value="Fumarate hydratase, mitochondrial"/>
    <property type="match status" value="1"/>
</dbReference>
<evidence type="ECO:0000313" key="7">
    <source>
        <dbReference type="Proteomes" id="UP000070578"/>
    </source>
</evidence>
<evidence type="ECO:0000256" key="2">
    <source>
        <dbReference type="ARBA" id="ARBA00023239"/>
    </source>
</evidence>
<dbReference type="GO" id="GO:0006108">
    <property type="term" value="P:malate metabolic process"/>
    <property type="evidence" value="ECO:0007669"/>
    <property type="project" value="TreeGrafter"/>
</dbReference>
<name>A0A139BVS4_9PROT</name>
<dbReference type="PANTHER" id="PTHR11444:SF1">
    <property type="entry name" value="FUMARATE HYDRATASE, MITOCHONDRIAL"/>
    <property type="match status" value="1"/>
</dbReference>
<feature type="domain" description="Fumarate lyase N-terminal" evidence="4">
    <location>
        <begin position="11"/>
        <end position="341"/>
    </location>
</feature>
<dbReference type="InterPro" id="IPR018951">
    <property type="entry name" value="Fumarase_C_C"/>
</dbReference>
<feature type="binding site" evidence="3">
    <location>
        <position position="186"/>
    </location>
    <ligand>
        <name>substrate</name>
    </ligand>
</feature>